<feature type="region of interest" description="Disordered" evidence="1">
    <location>
        <begin position="60"/>
        <end position="91"/>
    </location>
</feature>
<protein>
    <submittedName>
        <fullName evidence="2">Uncharacterized protein</fullName>
    </submittedName>
</protein>
<accession>A0AAD6USL4</accession>
<dbReference type="Proteomes" id="UP001219525">
    <property type="component" value="Unassembled WGS sequence"/>
</dbReference>
<organism evidence="2 3">
    <name type="scientific">Mycena pura</name>
    <dbReference type="NCBI Taxonomy" id="153505"/>
    <lineage>
        <taxon>Eukaryota</taxon>
        <taxon>Fungi</taxon>
        <taxon>Dikarya</taxon>
        <taxon>Basidiomycota</taxon>
        <taxon>Agaricomycotina</taxon>
        <taxon>Agaricomycetes</taxon>
        <taxon>Agaricomycetidae</taxon>
        <taxon>Agaricales</taxon>
        <taxon>Marasmiineae</taxon>
        <taxon>Mycenaceae</taxon>
        <taxon>Mycena</taxon>
    </lineage>
</organism>
<feature type="region of interest" description="Disordered" evidence="1">
    <location>
        <begin position="1"/>
        <end position="44"/>
    </location>
</feature>
<name>A0AAD6USL4_9AGAR</name>
<feature type="non-terminal residue" evidence="2">
    <location>
        <position position="1389"/>
    </location>
</feature>
<evidence type="ECO:0000313" key="3">
    <source>
        <dbReference type="Proteomes" id="UP001219525"/>
    </source>
</evidence>
<feature type="compositionally biased region" description="Low complexity" evidence="1">
    <location>
        <begin position="1142"/>
        <end position="1154"/>
    </location>
</feature>
<feature type="region of interest" description="Disordered" evidence="1">
    <location>
        <begin position="1133"/>
        <end position="1161"/>
    </location>
</feature>
<feature type="compositionally biased region" description="Acidic residues" evidence="1">
    <location>
        <begin position="1086"/>
        <end position="1103"/>
    </location>
</feature>
<keyword evidence="3" id="KW-1185">Reference proteome</keyword>
<gene>
    <name evidence="2" type="ORF">GGX14DRAFT_600708</name>
</gene>
<feature type="region of interest" description="Disordered" evidence="1">
    <location>
        <begin position="1086"/>
        <end position="1108"/>
    </location>
</feature>
<proteinExistence type="predicted"/>
<sequence>TEQHRLDNSPDTPPGETPSGGAVDRHTQIPPPKGMLDLGPLEVGPSFEHYHTTPFAYRWDPNYDPSDPDDLVDDSTQQLDEGGIPPLPPGHEEVFGEVYYSRKMRKMQAELPKPAPEAPKPYPETIIAAYMFWSDATCLAYLRGKPTARAGYHQAYFPKLPDWVKDRYSAHFHGRTIPADVLMHLKRDLIHGVWKMLLTPEFIDAYRHGIIITCFDKMKRLIFPRFMVYGADYPEKVLLSTIKNLGSCPCPRCFIKKEDIPKMGMKNDMKARRTKARKDVPFWRALVKAARKAIFKGCAITGTAVNKLLKAQSWTPTEASFLPSNAFCKIRDEADPTFNVFDLFVPDLLHEVELGVVKSLLIHTLRLLNAFGGGAIDEFDHRFREVPTFGRFKIRKFHSNVSEMKRLAGRDFEDTLQCILPVIEGLGPTACKKYEGILMDMWFMMCKWHGLAKLRMHTTTRAISSDNNGARRHQTDARKKRAAGTAALIVKLEKKLNLETIKFHSLGDYADMIENINTSDSTQNGELLHVDVKISYGRSNKRDADPQIAKMERRLRLLDRMDHRQTAANPENAPVAPTPPRDHHNISDSHKTAWQIGHFPTLEDVPNDVAYDNFVSKLKTHLLRRIEGRTYDGNDGAVQYTPVQLDDILIENRQKLYTHATMRVNYTTYDRQRDQDMVNLRTRSNVMVLSCDDPEVDPHPYWYAKVLQIFHADVRLRGYPPRRMEFLWVRWYTRDTDHRSGWDARRLHRFQFLPHTDPEAFGFLDPNDVVRGAHLIPAFYHGRTKELLPRSYARRPTEEDEDWTPSPFLPTTRRLVYLCLPHRPPNALTRHTRPPVAQYPLLAARAFVAQALTAIRCPLPTSCIIGKTTTGYPFPLLHKSEPIQGKAGSTRSARCFLTPPPAARARSCRVAAPDLRRPRCAGSAAQGRRSMPWPCAYQQRPLASTPPPAHANALAVLRPRRSTTRRQRCAGLGFFLTVCPRPSPTSPVPPSTPNMCMSTCAIPYHPSRADVLPPSKLPFSIGASPEVNWRRLPGATVAVLRCGITAPDEGHGEAEKPQHRTLLTVAGPPAHTRASEEDFFLDEDDVEADEQEPEGGDGDDDADAPLRGDDMELDAADVSRLALVFHPLPSSLRSFSPTPGNAISPASSSSAGTSCTPHPAALAPEHHGAYVEILNGLNFFPQAQPEPAQPRAQAPPPEEPRTTQLARSTRGKKAEKGRRLPRSGMSRISARAPSGAKWLVVPLTHTAISTTCPCTAPSRFGALRRTECEREAREEGIADWRALMEHLDPIAPVLKQIFIDSKVDDEPWEALISVLALAAKEARWHDTGKLKDRQILLVPDPTKHGIFSAAFHRTQQERPWPWAPGTTFHAHTVQTPVIGLEYDHYLKTL</sequence>
<evidence type="ECO:0000256" key="1">
    <source>
        <dbReference type="SAM" id="MobiDB-lite"/>
    </source>
</evidence>
<dbReference type="EMBL" id="JARJCW010000133">
    <property type="protein sequence ID" value="KAJ7191438.1"/>
    <property type="molecule type" value="Genomic_DNA"/>
</dbReference>
<feature type="region of interest" description="Disordered" evidence="1">
    <location>
        <begin position="1181"/>
        <end position="1229"/>
    </location>
</feature>
<dbReference type="InterPro" id="IPR041078">
    <property type="entry name" value="Plavaka"/>
</dbReference>
<feature type="region of interest" description="Disordered" evidence="1">
    <location>
        <begin position="566"/>
        <end position="585"/>
    </location>
</feature>
<dbReference type="Pfam" id="PF18759">
    <property type="entry name" value="Plavaka"/>
    <property type="match status" value="1"/>
</dbReference>
<reference evidence="2" key="1">
    <citation type="submission" date="2023-03" db="EMBL/GenBank/DDBJ databases">
        <title>Massive genome expansion in bonnet fungi (Mycena s.s.) driven by repeated elements and novel gene families across ecological guilds.</title>
        <authorList>
            <consortium name="Lawrence Berkeley National Laboratory"/>
            <person name="Harder C.B."/>
            <person name="Miyauchi S."/>
            <person name="Viragh M."/>
            <person name="Kuo A."/>
            <person name="Thoen E."/>
            <person name="Andreopoulos B."/>
            <person name="Lu D."/>
            <person name="Skrede I."/>
            <person name="Drula E."/>
            <person name="Henrissat B."/>
            <person name="Morin E."/>
            <person name="Kohler A."/>
            <person name="Barry K."/>
            <person name="LaButti K."/>
            <person name="Morin E."/>
            <person name="Salamov A."/>
            <person name="Lipzen A."/>
            <person name="Mereny Z."/>
            <person name="Hegedus B."/>
            <person name="Baldrian P."/>
            <person name="Stursova M."/>
            <person name="Weitz H."/>
            <person name="Taylor A."/>
            <person name="Grigoriev I.V."/>
            <person name="Nagy L.G."/>
            <person name="Martin F."/>
            <person name="Kauserud H."/>
        </authorList>
    </citation>
    <scope>NUCLEOTIDE SEQUENCE</scope>
    <source>
        <strain evidence="2">9144</strain>
    </source>
</reference>
<feature type="compositionally biased region" description="Low complexity" evidence="1">
    <location>
        <begin position="1181"/>
        <end position="1192"/>
    </location>
</feature>
<comment type="caution">
    <text evidence="2">The sequence shown here is derived from an EMBL/GenBank/DDBJ whole genome shotgun (WGS) entry which is preliminary data.</text>
</comment>
<evidence type="ECO:0000313" key="2">
    <source>
        <dbReference type="EMBL" id="KAJ7191438.1"/>
    </source>
</evidence>